<dbReference type="Gene3D" id="3.40.50.300">
    <property type="entry name" value="P-loop containing nucleotide triphosphate hydrolases"/>
    <property type="match status" value="1"/>
</dbReference>
<dbReference type="GO" id="GO:0004386">
    <property type="term" value="F:helicase activity"/>
    <property type="evidence" value="ECO:0007669"/>
    <property type="project" value="UniProtKB-KW"/>
</dbReference>
<dbReference type="RefSeq" id="WP_083895469.1">
    <property type="nucleotide sequence ID" value="NZ_JBIAQY010000006.1"/>
</dbReference>
<dbReference type="Pfam" id="PF09848">
    <property type="entry name" value="SLFN-g3_helicase"/>
    <property type="match status" value="1"/>
</dbReference>
<reference evidence="2 3" key="1">
    <citation type="submission" date="2024-10" db="EMBL/GenBank/DDBJ databases">
        <title>The Natural Products Discovery Center: Release of the First 8490 Sequenced Strains for Exploring Actinobacteria Biosynthetic Diversity.</title>
        <authorList>
            <person name="Kalkreuter E."/>
            <person name="Kautsar S.A."/>
            <person name="Yang D."/>
            <person name="Bader C.D."/>
            <person name="Teijaro C.N."/>
            <person name="Fluegel L."/>
            <person name="Davis C.M."/>
            <person name="Simpson J.R."/>
            <person name="Lauterbach L."/>
            <person name="Steele A.D."/>
            <person name="Gui C."/>
            <person name="Meng S."/>
            <person name="Li G."/>
            <person name="Viehrig K."/>
            <person name="Ye F."/>
            <person name="Su P."/>
            <person name="Kiefer A.F."/>
            <person name="Nichols A."/>
            <person name="Cepeda A.J."/>
            <person name="Yan W."/>
            <person name="Fan B."/>
            <person name="Jiang Y."/>
            <person name="Adhikari A."/>
            <person name="Zheng C.-J."/>
            <person name="Schuster L."/>
            <person name="Cowan T.M."/>
            <person name="Smanski M.J."/>
            <person name="Chevrette M.G."/>
            <person name="De Carvalho L.P.S."/>
            <person name="Shen B."/>
        </authorList>
    </citation>
    <scope>NUCLEOTIDE SEQUENCE [LARGE SCALE GENOMIC DNA]</scope>
    <source>
        <strain evidence="2 3">NPDC002593</strain>
    </source>
</reference>
<evidence type="ECO:0000313" key="3">
    <source>
        <dbReference type="Proteomes" id="UP001601992"/>
    </source>
</evidence>
<keyword evidence="3" id="KW-1185">Reference proteome</keyword>
<comment type="caution">
    <text evidence="2">The sequence shown here is derived from an EMBL/GenBank/DDBJ whole genome shotgun (WGS) entry which is preliminary data.</text>
</comment>
<dbReference type="EMBL" id="JBIAQY010000006">
    <property type="protein sequence ID" value="MFF3570074.1"/>
    <property type="molecule type" value="Genomic_DNA"/>
</dbReference>
<dbReference type="Gene3D" id="1.10.260.40">
    <property type="entry name" value="lambda repressor-like DNA-binding domains"/>
    <property type="match status" value="1"/>
</dbReference>
<dbReference type="SUPFAM" id="SSF47413">
    <property type="entry name" value="lambda repressor-like DNA-binding domains"/>
    <property type="match status" value="1"/>
</dbReference>
<sequence>MAKQVGALGPVGIRVGQRVRDLRRDQGLTLQTLASRLVDLGRPIDISALAKVEKGQRRIDVDDLMALAVALDASPNWILLPNRASDDMPVELTPSHQRGGVDAWQWAVRDRPGELDPPSPHSHIQVARSDESLNLENLRHEWPGAHSSATYEGVLSQIRDAFQANNKRVIIVTGGPGSGKSVLAMSLLVALRQDGRRVLYASGSSTRIEYMRKSVGRGSSEVQRLFTYYRNLTNAAPNGLDVLIGDDAHRIRKTSSTRFTPRALNSGRPQVDELMSAARVPVFFLDENQIVRPDEVGTFDLISGHAARLGLPVIHIRLEGRFRYGGSAAYEEWLLNLLGLRALGPSKWRGDNDFEVRVAASPQEMEDFLRAKINAGETARIAAGYCWPWNKQLSMDGTLIDDVKIGNWSKPWPKFEGKLSGEAPPAAFWATDPRGFEQVGSVYTAQGFEYDWAGVILGPDIAVDGQHLTVRRDANMDPALKGAKSNPVYDQEFERLVRNSYKVLLTRGMRGVVIHAVDPATQEFLTSLVG</sequence>
<proteinExistence type="predicted"/>
<dbReference type="InterPro" id="IPR003593">
    <property type="entry name" value="AAA+_ATPase"/>
</dbReference>
<keyword evidence="2" id="KW-0378">Hydrolase</keyword>
<dbReference type="CDD" id="cd00093">
    <property type="entry name" value="HTH_XRE"/>
    <property type="match status" value="1"/>
</dbReference>
<accession>A0ABW6S2Y8</accession>
<dbReference type="InterPro" id="IPR001387">
    <property type="entry name" value="Cro/C1-type_HTH"/>
</dbReference>
<keyword evidence="2" id="KW-0547">Nucleotide-binding</keyword>
<dbReference type="SUPFAM" id="SSF52540">
    <property type="entry name" value="P-loop containing nucleoside triphosphate hydrolases"/>
    <property type="match status" value="1"/>
</dbReference>
<dbReference type="PROSITE" id="PS50943">
    <property type="entry name" value="HTH_CROC1"/>
    <property type="match status" value="1"/>
</dbReference>
<dbReference type="Proteomes" id="UP001601992">
    <property type="component" value="Unassembled WGS sequence"/>
</dbReference>
<feature type="domain" description="HTH cro/C1-type" evidence="1">
    <location>
        <begin position="19"/>
        <end position="78"/>
    </location>
</feature>
<protein>
    <submittedName>
        <fullName evidence="2">DNA/RNA helicase domain-containing protein</fullName>
    </submittedName>
</protein>
<name>A0ABW6S2Y8_9NOCA</name>
<gene>
    <name evidence="2" type="ORF">ACFYXQ_20045</name>
</gene>
<keyword evidence="2" id="KW-0347">Helicase</keyword>
<evidence type="ECO:0000313" key="2">
    <source>
        <dbReference type="EMBL" id="MFF3570074.1"/>
    </source>
</evidence>
<dbReference type="InterPro" id="IPR010982">
    <property type="entry name" value="Lambda_DNA-bd_dom_sf"/>
</dbReference>
<dbReference type="InterPro" id="IPR027417">
    <property type="entry name" value="P-loop_NTPase"/>
</dbReference>
<dbReference type="SMART" id="SM00530">
    <property type="entry name" value="HTH_XRE"/>
    <property type="match status" value="1"/>
</dbReference>
<dbReference type="CDD" id="cd00009">
    <property type="entry name" value="AAA"/>
    <property type="match status" value="1"/>
</dbReference>
<evidence type="ECO:0000259" key="1">
    <source>
        <dbReference type="PROSITE" id="PS50943"/>
    </source>
</evidence>
<organism evidence="2 3">
    <name type="scientific">Nocardia jiangxiensis</name>
    <dbReference type="NCBI Taxonomy" id="282685"/>
    <lineage>
        <taxon>Bacteria</taxon>
        <taxon>Bacillati</taxon>
        <taxon>Actinomycetota</taxon>
        <taxon>Actinomycetes</taxon>
        <taxon>Mycobacteriales</taxon>
        <taxon>Nocardiaceae</taxon>
        <taxon>Nocardia</taxon>
    </lineage>
</organism>
<keyword evidence="2" id="KW-0067">ATP-binding</keyword>
<dbReference type="InterPro" id="IPR018647">
    <property type="entry name" value="SLFN_3-like_DNA/RNA_helicase"/>
</dbReference>
<dbReference type="Pfam" id="PF01381">
    <property type="entry name" value="HTH_3"/>
    <property type="match status" value="1"/>
</dbReference>
<dbReference type="SMART" id="SM00382">
    <property type="entry name" value="AAA"/>
    <property type="match status" value="1"/>
</dbReference>